<dbReference type="PANTHER" id="PTHR13349">
    <property type="entry name" value="TRANSLATION MACHINERY-ASSOCIATED PROTEIN 16"/>
    <property type="match status" value="1"/>
</dbReference>
<evidence type="ECO:0000313" key="1">
    <source>
        <dbReference type="EMBL" id="CAG8696634.1"/>
    </source>
</evidence>
<dbReference type="AlphaFoldDB" id="A0A9N9HMU0"/>
<sequence length="129" mass="15189">MPKNKRIHLFKTTTSNKNDDSISNTINKKLTTDKVIHPSSRKAIQLQRALLRVERLQKTKARNNNKNYTVNRVLWFRDVLIERESATLPPSSIECFTKSEIYELIEKSTREEMLLAIKEKERKEFKDGI</sequence>
<evidence type="ECO:0000313" key="2">
    <source>
        <dbReference type="Proteomes" id="UP000789508"/>
    </source>
</evidence>
<dbReference type="EMBL" id="CAJVPS010018215">
    <property type="protein sequence ID" value="CAG8696634.1"/>
    <property type="molecule type" value="Genomic_DNA"/>
</dbReference>
<gene>
    <name evidence="1" type="ORF">ALEPTO_LOCUS11415</name>
</gene>
<keyword evidence="2" id="KW-1185">Reference proteome</keyword>
<protein>
    <submittedName>
        <fullName evidence="1">4285_t:CDS:1</fullName>
    </submittedName>
</protein>
<comment type="caution">
    <text evidence="1">The sequence shown here is derived from an EMBL/GenBank/DDBJ whole genome shotgun (WGS) entry which is preliminary data.</text>
</comment>
<name>A0A9N9HMU0_9GLOM</name>
<dbReference type="OrthoDB" id="270284at2759"/>
<dbReference type="InterPro" id="IPR021346">
    <property type="entry name" value="Tma16"/>
</dbReference>
<feature type="non-terminal residue" evidence="1">
    <location>
        <position position="129"/>
    </location>
</feature>
<dbReference type="GO" id="GO:0005634">
    <property type="term" value="C:nucleus"/>
    <property type="evidence" value="ECO:0007669"/>
    <property type="project" value="TreeGrafter"/>
</dbReference>
<dbReference type="Pfam" id="PF11176">
    <property type="entry name" value="Tma16"/>
    <property type="match status" value="1"/>
</dbReference>
<organism evidence="1 2">
    <name type="scientific">Ambispora leptoticha</name>
    <dbReference type="NCBI Taxonomy" id="144679"/>
    <lineage>
        <taxon>Eukaryota</taxon>
        <taxon>Fungi</taxon>
        <taxon>Fungi incertae sedis</taxon>
        <taxon>Mucoromycota</taxon>
        <taxon>Glomeromycotina</taxon>
        <taxon>Glomeromycetes</taxon>
        <taxon>Archaeosporales</taxon>
        <taxon>Ambisporaceae</taxon>
        <taxon>Ambispora</taxon>
    </lineage>
</organism>
<dbReference type="Proteomes" id="UP000789508">
    <property type="component" value="Unassembled WGS sequence"/>
</dbReference>
<accession>A0A9N9HMU0</accession>
<reference evidence="1" key="1">
    <citation type="submission" date="2021-06" db="EMBL/GenBank/DDBJ databases">
        <authorList>
            <person name="Kallberg Y."/>
            <person name="Tangrot J."/>
            <person name="Rosling A."/>
        </authorList>
    </citation>
    <scope>NUCLEOTIDE SEQUENCE</scope>
    <source>
        <strain evidence="1">FL130A</strain>
    </source>
</reference>
<dbReference type="PANTHER" id="PTHR13349:SF2">
    <property type="entry name" value="TRANSLATION MACHINERY-ASSOCIATED PROTEIN 16"/>
    <property type="match status" value="1"/>
</dbReference>
<proteinExistence type="predicted"/>